<gene>
    <name evidence="1" type="ORF">GGR13_001786</name>
</gene>
<dbReference type="Gene3D" id="3.30.460.10">
    <property type="entry name" value="Beta Polymerase, domain 2"/>
    <property type="match status" value="1"/>
</dbReference>
<dbReference type="EMBL" id="JACHOR010000003">
    <property type="protein sequence ID" value="MBB5746182.1"/>
    <property type="molecule type" value="Genomic_DNA"/>
</dbReference>
<dbReference type="InterPro" id="IPR043519">
    <property type="entry name" value="NT_sf"/>
</dbReference>
<organism evidence="1 2">
    <name type="scientific">Brevundimonas variabilis</name>
    <dbReference type="NCBI Taxonomy" id="74312"/>
    <lineage>
        <taxon>Bacteria</taxon>
        <taxon>Pseudomonadati</taxon>
        <taxon>Pseudomonadota</taxon>
        <taxon>Alphaproteobacteria</taxon>
        <taxon>Caulobacterales</taxon>
        <taxon>Caulobacteraceae</taxon>
        <taxon>Brevundimonas</taxon>
    </lineage>
</organism>
<dbReference type="SUPFAM" id="SSF81301">
    <property type="entry name" value="Nucleotidyltransferase"/>
    <property type="match status" value="1"/>
</dbReference>
<dbReference type="AlphaFoldDB" id="A0A7W9CID4"/>
<dbReference type="Proteomes" id="UP000545037">
    <property type="component" value="Unassembled WGS sequence"/>
</dbReference>
<evidence type="ECO:0000313" key="2">
    <source>
        <dbReference type="Proteomes" id="UP000545037"/>
    </source>
</evidence>
<dbReference type="RefSeq" id="WP_183213182.1">
    <property type="nucleotide sequence ID" value="NZ_JACHOR010000003.1"/>
</dbReference>
<name>A0A7W9CID4_9CAUL</name>
<accession>A0A7W9CID4</accession>
<protein>
    <submittedName>
        <fullName evidence="1">GrpB-like predicted nucleotidyltransferase (UPF0157 family)</fullName>
    </submittedName>
</protein>
<dbReference type="GO" id="GO:0016740">
    <property type="term" value="F:transferase activity"/>
    <property type="evidence" value="ECO:0007669"/>
    <property type="project" value="UniProtKB-KW"/>
</dbReference>
<evidence type="ECO:0000313" key="1">
    <source>
        <dbReference type="EMBL" id="MBB5746182.1"/>
    </source>
</evidence>
<dbReference type="InterPro" id="IPR007344">
    <property type="entry name" value="GrpB/CoaE"/>
</dbReference>
<proteinExistence type="predicted"/>
<keyword evidence="1" id="KW-0808">Transferase</keyword>
<dbReference type="PANTHER" id="PTHR34822">
    <property type="entry name" value="GRPB DOMAIN PROTEIN (AFU_ORTHOLOGUE AFUA_1G01530)"/>
    <property type="match status" value="1"/>
</dbReference>
<comment type="caution">
    <text evidence="1">The sequence shown here is derived from an EMBL/GenBank/DDBJ whole genome shotgun (WGS) entry which is preliminary data.</text>
</comment>
<dbReference type="PANTHER" id="PTHR34822:SF1">
    <property type="entry name" value="GRPB FAMILY PROTEIN"/>
    <property type="match status" value="1"/>
</dbReference>
<keyword evidence="2" id="KW-1185">Reference proteome</keyword>
<dbReference type="Pfam" id="PF04229">
    <property type="entry name" value="GrpB"/>
    <property type="match status" value="1"/>
</dbReference>
<sequence length="166" mass="17889">MERVVPYDPGWAEAFIVEADALRAALQPLAVTLHHMGSTAVRGLPAKPIIGILGVVDCLDALDPASGRLTDLGYEAMGAFGIEGRRYFRKTRTEGVRTHHLHVYQDGSPQIPRHLAFRDYLRAFPERAAAYGALKIAIVSGDHPPGTTYAEAKAGMVTLLKAEAAA</sequence>
<reference evidence="1 2" key="1">
    <citation type="submission" date="2020-08" db="EMBL/GenBank/DDBJ databases">
        <title>Genomic Encyclopedia of Type Strains, Phase IV (KMG-IV): sequencing the most valuable type-strain genomes for metagenomic binning, comparative biology and taxonomic classification.</title>
        <authorList>
            <person name="Goeker M."/>
        </authorList>
    </citation>
    <scope>NUCLEOTIDE SEQUENCE [LARGE SCALE GENOMIC DNA]</scope>
    <source>
        <strain evidence="1 2">DSM 4737</strain>
    </source>
</reference>